<accession>A0ABU7BTB9</accession>
<keyword evidence="2" id="KW-1185">Reference proteome</keyword>
<name>A0ABU7BTB9_9TELE</name>
<gene>
    <name evidence="1" type="ORF">ATANTOWER_017367</name>
</gene>
<dbReference type="Proteomes" id="UP001345963">
    <property type="component" value="Unassembled WGS sequence"/>
</dbReference>
<reference evidence="1 2" key="1">
    <citation type="submission" date="2021-07" db="EMBL/GenBank/DDBJ databases">
        <authorList>
            <person name="Palmer J.M."/>
        </authorList>
    </citation>
    <scope>NUCLEOTIDE SEQUENCE [LARGE SCALE GENOMIC DNA]</scope>
    <source>
        <strain evidence="1 2">AT_MEX2019</strain>
        <tissue evidence="1">Muscle</tissue>
    </source>
</reference>
<dbReference type="EMBL" id="JAHUTI010062599">
    <property type="protein sequence ID" value="MED6252808.1"/>
    <property type="molecule type" value="Genomic_DNA"/>
</dbReference>
<comment type="caution">
    <text evidence="1">The sequence shown here is derived from an EMBL/GenBank/DDBJ whole genome shotgun (WGS) entry which is preliminary data.</text>
</comment>
<proteinExistence type="predicted"/>
<protein>
    <submittedName>
        <fullName evidence="1">Uncharacterized protein</fullName>
    </submittedName>
</protein>
<evidence type="ECO:0000313" key="1">
    <source>
        <dbReference type="EMBL" id="MED6252808.1"/>
    </source>
</evidence>
<sequence>MLEDRQVGEARDAIGIQIAVTRRAARGPVERKGEEILSTGQLLDFTAATPPGPASSLKSHRSSFKDHQFPNISQMEFKRKFNMEKSPLPPASSNYSSMQLCSTNQRQVCISPWSIILQGSALKDLHP</sequence>
<organism evidence="1 2">
    <name type="scientific">Ataeniobius toweri</name>
    <dbReference type="NCBI Taxonomy" id="208326"/>
    <lineage>
        <taxon>Eukaryota</taxon>
        <taxon>Metazoa</taxon>
        <taxon>Chordata</taxon>
        <taxon>Craniata</taxon>
        <taxon>Vertebrata</taxon>
        <taxon>Euteleostomi</taxon>
        <taxon>Actinopterygii</taxon>
        <taxon>Neopterygii</taxon>
        <taxon>Teleostei</taxon>
        <taxon>Neoteleostei</taxon>
        <taxon>Acanthomorphata</taxon>
        <taxon>Ovalentaria</taxon>
        <taxon>Atherinomorphae</taxon>
        <taxon>Cyprinodontiformes</taxon>
        <taxon>Goodeidae</taxon>
        <taxon>Ataeniobius</taxon>
    </lineage>
</organism>
<evidence type="ECO:0000313" key="2">
    <source>
        <dbReference type="Proteomes" id="UP001345963"/>
    </source>
</evidence>